<dbReference type="Proteomes" id="UP000248886">
    <property type="component" value="Unassembled WGS sequence"/>
</dbReference>
<evidence type="ECO:0000313" key="2">
    <source>
        <dbReference type="Proteomes" id="UP000248886"/>
    </source>
</evidence>
<protein>
    <submittedName>
        <fullName evidence="1">Uncharacterized protein</fullName>
    </submittedName>
</protein>
<organism evidence="1 2">
    <name type="scientific">Acidithiobacillus ferrooxidans</name>
    <name type="common">Thiobacillus ferrooxidans</name>
    <dbReference type="NCBI Taxonomy" id="920"/>
    <lineage>
        <taxon>Bacteria</taxon>
        <taxon>Pseudomonadati</taxon>
        <taxon>Pseudomonadota</taxon>
        <taxon>Acidithiobacillia</taxon>
        <taxon>Acidithiobacillales</taxon>
        <taxon>Acidithiobacillaceae</taxon>
        <taxon>Acidithiobacillus</taxon>
    </lineage>
</organism>
<name>A0A2W1KE36_ACIFR</name>
<dbReference type="GeneID" id="65281752"/>
<dbReference type="RefSeq" id="WP_009567548.1">
    <property type="nucleotide sequence ID" value="NZ_AP025160.1"/>
</dbReference>
<comment type="caution">
    <text evidence="1">The sequence shown here is derived from an EMBL/GenBank/DDBJ whole genome shotgun (WGS) entry which is preliminary data.</text>
</comment>
<evidence type="ECO:0000313" key="1">
    <source>
        <dbReference type="EMBL" id="PZD80735.1"/>
    </source>
</evidence>
<gene>
    <name evidence="1" type="ORF">DN052_09875</name>
</gene>
<dbReference type="AlphaFoldDB" id="A0A2W1KE36"/>
<accession>A0A2W1KE36</accession>
<reference evidence="1 2" key="1">
    <citation type="submission" date="2018-06" db="EMBL/GenBank/DDBJ databases">
        <title>Draft sequence of Acidithiobacillus ferrooxidans CCM 4253.</title>
        <authorList>
            <person name="Moya-Beltran A."/>
            <person name="Castro M."/>
            <person name="Covarrubias P.C."/>
            <person name="Issotta F."/>
            <person name="Janiczek O."/>
            <person name="Mandl M."/>
            <person name="Kucera J."/>
            <person name="Quatrini R."/>
        </authorList>
    </citation>
    <scope>NUCLEOTIDE SEQUENCE [LARGE SCALE GENOMIC DNA]</scope>
    <source>
        <strain evidence="1 2">CCM 4253</strain>
    </source>
</reference>
<dbReference type="EMBL" id="QKQP01000005">
    <property type="protein sequence ID" value="PZD80735.1"/>
    <property type="molecule type" value="Genomic_DNA"/>
</dbReference>
<proteinExistence type="predicted"/>
<sequence>MSGSTGIFANVQGTVGGLLADLVNTVGGLLGGITGQGNGAQVQVDKLASVSINTPGGSASIAQVSATTSNGSAGGALAADVQGLLGSLAGGVVNDLGSLLGGLGGGQGSGFALSVGGLVSIGINQTPAQASLLSLGINTSASGAGGLGGL</sequence>